<comment type="caution">
    <text evidence="1">The sequence shown here is derived from an EMBL/GenBank/DDBJ whole genome shotgun (WGS) entry which is preliminary data.</text>
</comment>
<reference evidence="1" key="1">
    <citation type="submission" date="2019-10" db="EMBL/GenBank/DDBJ databases">
        <title>Conservation and host-specific expression of non-tandemly repeated heterogenous ribosome RNA gene in arbuscular mycorrhizal fungi.</title>
        <authorList>
            <person name="Maeda T."/>
            <person name="Kobayashi Y."/>
            <person name="Nakagawa T."/>
            <person name="Ezawa T."/>
            <person name="Yamaguchi K."/>
            <person name="Bino T."/>
            <person name="Nishimoto Y."/>
            <person name="Shigenobu S."/>
            <person name="Kawaguchi M."/>
        </authorList>
    </citation>
    <scope>NUCLEOTIDE SEQUENCE</scope>
    <source>
        <strain evidence="1">HR1</strain>
    </source>
</reference>
<dbReference type="AlphaFoldDB" id="A0A8H3MKD8"/>
<dbReference type="OrthoDB" id="2434387at2759"/>
<evidence type="ECO:0000313" key="1">
    <source>
        <dbReference type="EMBL" id="GET04430.1"/>
    </source>
</evidence>
<proteinExistence type="predicted"/>
<dbReference type="EMBL" id="BLAL01000356">
    <property type="protein sequence ID" value="GET04430.1"/>
    <property type="molecule type" value="Genomic_DNA"/>
</dbReference>
<dbReference type="GO" id="GO:0016787">
    <property type="term" value="F:hydrolase activity"/>
    <property type="evidence" value="ECO:0007669"/>
    <property type="project" value="UniProtKB-KW"/>
</dbReference>
<protein>
    <submittedName>
        <fullName evidence="1">P-loop containing nucleoside triphosphate hydrolase protein</fullName>
    </submittedName>
</protein>
<organism evidence="1 2">
    <name type="scientific">Rhizophagus clarus</name>
    <dbReference type="NCBI Taxonomy" id="94130"/>
    <lineage>
        <taxon>Eukaryota</taxon>
        <taxon>Fungi</taxon>
        <taxon>Fungi incertae sedis</taxon>
        <taxon>Mucoromycota</taxon>
        <taxon>Glomeromycotina</taxon>
        <taxon>Glomeromycetes</taxon>
        <taxon>Glomerales</taxon>
        <taxon>Glomeraceae</taxon>
        <taxon>Rhizophagus</taxon>
    </lineage>
</organism>
<sequence length="303" mass="35143">MTAISNTAFDIQHIPRHLRYCSKSYKEYRNPASIKWMRLLLRPNKHHEMYHYNFLADIKNINSLWEKAIKEKKISSTPAPVLPSSSLTPSSSSSSLSSSFVLEKSCFCLDMNVPLHINGSVDILEVVKSTVCAFNSKTIAFRSSCFYKNLNHLLMDYKQNVKVPRKNTYDAEIYRILANWLAEVHEFKIIGQWHLKQVCDNSGYHHFYCNLMIKKANNPYPETVIKILASRSALKIKKHFDQVFKYADQLCPEEDKGLNVIHFWHDEDFENIQMSAKFQDSTGKIHEIIDEQILPCKVPNIVP</sequence>
<evidence type="ECO:0000313" key="2">
    <source>
        <dbReference type="Proteomes" id="UP000615446"/>
    </source>
</evidence>
<gene>
    <name evidence="1" type="ORF">RCL2_003073300</name>
</gene>
<keyword evidence="1" id="KW-0378">Hydrolase</keyword>
<accession>A0A8H3MKD8</accession>
<dbReference type="Proteomes" id="UP000615446">
    <property type="component" value="Unassembled WGS sequence"/>
</dbReference>
<name>A0A8H3MKD8_9GLOM</name>